<dbReference type="InterPro" id="IPR003838">
    <property type="entry name" value="ABC3_permease_C"/>
</dbReference>
<evidence type="ECO:0000256" key="6">
    <source>
        <dbReference type="ARBA" id="ARBA00038076"/>
    </source>
</evidence>
<feature type="transmembrane region" description="Helical" evidence="7">
    <location>
        <begin position="285"/>
        <end position="312"/>
    </location>
</feature>
<comment type="subcellular location">
    <subcellularLocation>
        <location evidence="1">Cell membrane</location>
        <topology evidence="1">Multi-pass membrane protein</topology>
    </subcellularLocation>
</comment>
<dbReference type="GO" id="GO:0005886">
    <property type="term" value="C:plasma membrane"/>
    <property type="evidence" value="ECO:0007669"/>
    <property type="project" value="UniProtKB-SubCell"/>
</dbReference>
<dbReference type="PANTHER" id="PTHR30572">
    <property type="entry name" value="MEMBRANE COMPONENT OF TRANSPORTER-RELATED"/>
    <property type="match status" value="1"/>
</dbReference>
<dbReference type="InterPro" id="IPR050250">
    <property type="entry name" value="Macrolide_Exporter_MacB"/>
</dbReference>
<reference evidence="11" key="1">
    <citation type="submission" date="2016-10" db="EMBL/GenBank/DDBJ databases">
        <authorList>
            <person name="Varghese N."/>
            <person name="Submissions S."/>
        </authorList>
    </citation>
    <scope>NUCLEOTIDE SEQUENCE [LARGE SCALE GENOMIC DNA]</scope>
    <source>
        <strain evidence="11">CGMCC 1.7666</strain>
    </source>
</reference>
<dbReference type="OrthoDB" id="9770036at2"/>
<evidence type="ECO:0000313" key="11">
    <source>
        <dbReference type="Proteomes" id="UP000199569"/>
    </source>
</evidence>
<keyword evidence="2" id="KW-1003">Cell membrane</keyword>
<gene>
    <name evidence="10" type="ORF">SAMN02927923_03009</name>
</gene>
<evidence type="ECO:0000256" key="7">
    <source>
        <dbReference type="SAM" id="Phobius"/>
    </source>
</evidence>
<name>A0A1G5K324_9HYPH</name>
<evidence type="ECO:0000259" key="8">
    <source>
        <dbReference type="Pfam" id="PF02687"/>
    </source>
</evidence>
<dbReference type="AlphaFoldDB" id="A0A1G5K324"/>
<evidence type="ECO:0000256" key="2">
    <source>
        <dbReference type="ARBA" id="ARBA00022475"/>
    </source>
</evidence>
<evidence type="ECO:0000259" key="9">
    <source>
        <dbReference type="Pfam" id="PF12704"/>
    </source>
</evidence>
<feature type="transmembrane region" description="Helical" evidence="7">
    <location>
        <begin position="336"/>
        <end position="362"/>
    </location>
</feature>
<sequence>MNMAETIRIAWRAVKANLLRSTLTMLGMIIGVAALIAMVAVGSGAQGQIDEQIRSLGANLLMIQPGSANQGGVRLGTGSRQNLSEEDAAAIASEVPEVIVAAPTISRATQIVHANANWSTLAGGITPAYLVARDWRVEAGRGFTLDEVETAAKVVLVGATVVDNLFEGEDPLGQLVRIANVPFTIVGVLSRKGQNAGSGRDQDDVVLIPLSTAKLRVLGSNKVSRSAVDFLMVKVVSDDAIVSAQEQIRRLLRQRHRLASDAPDDFQIRKPSETMEARAAATRSFTFLLAAIASVSLVVGGISIMNIMLVSVTERTREIGLRQALGARRRDIRNQFLVEATMLCLLGGLLGVIVGTFVAVGVGKLAEWPIWVSPASIALGFVFSGAIGVFFGFYPAHKAALLDPIEALRYE</sequence>
<dbReference type="RefSeq" id="WP_091136097.1">
    <property type="nucleotide sequence ID" value="NZ_FMVJ01000008.1"/>
</dbReference>
<dbReference type="Proteomes" id="UP000199569">
    <property type="component" value="Unassembled WGS sequence"/>
</dbReference>
<dbReference type="InterPro" id="IPR025857">
    <property type="entry name" value="MacB_PCD"/>
</dbReference>
<dbReference type="PANTHER" id="PTHR30572:SF4">
    <property type="entry name" value="ABC TRANSPORTER PERMEASE YTRF"/>
    <property type="match status" value="1"/>
</dbReference>
<organism evidence="10 11">
    <name type="scientific">Microvirga guangxiensis</name>
    <dbReference type="NCBI Taxonomy" id="549386"/>
    <lineage>
        <taxon>Bacteria</taxon>
        <taxon>Pseudomonadati</taxon>
        <taxon>Pseudomonadota</taxon>
        <taxon>Alphaproteobacteria</taxon>
        <taxon>Hyphomicrobiales</taxon>
        <taxon>Methylobacteriaceae</taxon>
        <taxon>Microvirga</taxon>
    </lineage>
</organism>
<dbReference type="Pfam" id="PF02687">
    <property type="entry name" value="FtsX"/>
    <property type="match status" value="1"/>
</dbReference>
<proteinExistence type="inferred from homology"/>
<evidence type="ECO:0000256" key="4">
    <source>
        <dbReference type="ARBA" id="ARBA00022989"/>
    </source>
</evidence>
<keyword evidence="5 7" id="KW-0472">Membrane</keyword>
<evidence type="ECO:0000313" key="10">
    <source>
        <dbReference type="EMBL" id="SCY94601.1"/>
    </source>
</evidence>
<dbReference type="GO" id="GO:0022857">
    <property type="term" value="F:transmembrane transporter activity"/>
    <property type="evidence" value="ECO:0007669"/>
    <property type="project" value="TreeGrafter"/>
</dbReference>
<keyword evidence="11" id="KW-1185">Reference proteome</keyword>
<feature type="domain" description="MacB-like periplasmic core" evidence="9">
    <location>
        <begin position="21"/>
        <end position="251"/>
    </location>
</feature>
<protein>
    <submittedName>
        <fullName evidence="10">Putative ABC transport system permease protein</fullName>
    </submittedName>
</protein>
<keyword evidence="4 7" id="KW-1133">Transmembrane helix</keyword>
<dbReference type="EMBL" id="FMVJ01000008">
    <property type="protein sequence ID" value="SCY94601.1"/>
    <property type="molecule type" value="Genomic_DNA"/>
</dbReference>
<feature type="transmembrane region" description="Helical" evidence="7">
    <location>
        <begin position="368"/>
        <end position="394"/>
    </location>
</feature>
<feature type="domain" description="ABC3 transporter permease C-terminal" evidence="8">
    <location>
        <begin position="291"/>
        <end position="400"/>
    </location>
</feature>
<dbReference type="Pfam" id="PF12704">
    <property type="entry name" value="MacB_PCD"/>
    <property type="match status" value="1"/>
</dbReference>
<evidence type="ECO:0000256" key="5">
    <source>
        <dbReference type="ARBA" id="ARBA00023136"/>
    </source>
</evidence>
<comment type="similarity">
    <text evidence="6">Belongs to the ABC-4 integral membrane protein family.</text>
</comment>
<feature type="transmembrane region" description="Helical" evidence="7">
    <location>
        <begin position="21"/>
        <end position="45"/>
    </location>
</feature>
<evidence type="ECO:0000256" key="1">
    <source>
        <dbReference type="ARBA" id="ARBA00004651"/>
    </source>
</evidence>
<accession>A0A1G5K324</accession>
<evidence type="ECO:0000256" key="3">
    <source>
        <dbReference type="ARBA" id="ARBA00022692"/>
    </source>
</evidence>
<keyword evidence="3 7" id="KW-0812">Transmembrane</keyword>
<dbReference type="STRING" id="549386.SAMN02927923_03009"/>